<organism evidence="1 2">
    <name type="scientific">Mesorhabditis spiculigera</name>
    <dbReference type="NCBI Taxonomy" id="96644"/>
    <lineage>
        <taxon>Eukaryota</taxon>
        <taxon>Metazoa</taxon>
        <taxon>Ecdysozoa</taxon>
        <taxon>Nematoda</taxon>
        <taxon>Chromadorea</taxon>
        <taxon>Rhabditida</taxon>
        <taxon>Rhabditina</taxon>
        <taxon>Rhabditomorpha</taxon>
        <taxon>Rhabditoidea</taxon>
        <taxon>Rhabditidae</taxon>
        <taxon>Mesorhabditinae</taxon>
        <taxon>Mesorhabditis</taxon>
    </lineage>
</organism>
<sequence length="161" mass="18939">MKPETGKYHHLSCEIKDDLGKAFGELIEYANANIQGLTLKGTVEAQLMFELKCPEFSLDIKLPDDQPILPLLDKLLAEWKSGHRDIERISIYLLPLEERLVRAIRMEFHRSRNHAQNFHSQMRRDGRTEMRRADGEEIRICYEHDFDALNGFIITNTNHWY</sequence>
<accession>A0AA36CGP4</accession>
<gene>
    <name evidence="1" type="ORF">MSPICULIGERA_LOCUS7201</name>
</gene>
<protein>
    <submittedName>
        <fullName evidence="1">Uncharacterized protein</fullName>
    </submittedName>
</protein>
<feature type="non-terminal residue" evidence="1">
    <location>
        <position position="161"/>
    </location>
</feature>
<keyword evidence="2" id="KW-1185">Reference proteome</keyword>
<dbReference type="AlphaFoldDB" id="A0AA36CGP4"/>
<name>A0AA36CGP4_9BILA</name>
<dbReference type="Proteomes" id="UP001177023">
    <property type="component" value="Unassembled WGS sequence"/>
</dbReference>
<reference evidence="1" key="1">
    <citation type="submission" date="2023-06" db="EMBL/GenBank/DDBJ databases">
        <authorList>
            <person name="Delattre M."/>
        </authorList>
    </citation>
    <scope>NUCLEOTIDE SEQUENCE</scope>
    <source>
        <strain evidence="1">AF72</strain>
    </source>
</reference>
<comment type="caution">
    <text evidence="1">The sequence shown here is derived from an EMBL/GenBank/DDBJ whole genome shotgun (WGS) entry which is preliminary data.</text>
</comment>
<evidence type="ECO:0000313" key="1">
    <source>
        <dbReference type="EMBL" id="CAJ0568687.1"/>
    </source>
</evidence>
<evidence type="ECO:0000313" key="2">
    <source>
        <dbReference type="Proteomes" id="UP001177023"/>
    </source>
</evidence>
<proteinExistence type="predicted"/>
<dbReference type="EMBL" id="CATQJA010001792">
    <property type="protein sequence ID" value="CAJ0568687.1"/>
    <property type="molecule type" value="Genomic_DNA"/>
</dbReference>